<comment type="caution">
    <text evidence="15">The sequence shown here is derived from an EMBL/GenBank/DDBJ whole genome shotgun (WGS) entry which is preliminary data.</text>
</comment>
<dbReference type="InterPro" id="IPR024954">
    <property type="entry name" value="SSRP1_DD"/>
</dbReference>
<protein>
    <recommendedName>
        <fullName evidence="14">HMG box domain-containing protein</fullName>
    </recommendedName>
</protein>
<keyword evidence="7" id="KW-0805">Transcription regulation</keyword>
<evidence type="ECO:0000256" key="13">
    <source>
        <dbReference type="SAM" id="MobiDB-lite"/>
    </source>
</evidence>
<dbReference type="InterPro" id="IPR009071">
    <property type="entry name" value="HMG_box_dom"/>
</dbReference>
<feature type="region of interest" description="Disordered" evidence="13">
    <location>
        <begin position="663"/>
        <end position="736"/>
    </location>
</feature>
<evidence type="ECO:0000256" key="11">
    <source>
        <dbReference type="ARBA" id="ARBA00023242"/>
    </source>
</evidence>
<dbReference type="AlphaFoldDB" id="A0ABD3Q088"/>
<dbReference type="Pfam" id="PF17292">
    <property type="entry name" value="POB3_N"/>
    <property type="match status" value="1"/>
</dbReference>
<dbReference type="Proteomes" id="UP001530315">
    <property type="component" value="Unassembled WGS sequence"/>
</dbReference>
<dbReference type="EMBL" id="JALLAZ020000535">
    <property type="protein sequence ID" value="KAL3792936.1"/>
    <property type="molecule type" value="Genomic_DNA"/>
</dbReference>
<feature type="DNA-binding region" description="HMG box" evidence="12">
    <location>
        <begin position="622"/>
        <end position="690"/>
    </location>
</feature>
<evidence type="ECO:0000256" key="8">
    <source>
        <dbReference type="ARBA" id="ARBA00023125"/>
    </source>
</evidence>
<evidence type="ECO:0000256" key="10">
    <source>
        <dbReference type="ARBA" id="ARBA00023204"/>
    </source>
</evidence>
<keyword evidence="9" id="KW-0804">Transcription</keyword>
<dbReference type="InterPro" id="IPR048993">
    <property type="entry name" value="SSRP1-like_PH1"/>
</dbReference>
<keyword evidence="5" id="KW-0235">DNA replication</keyword>
<dbReference type="FunFam" id="2.30.29.150:FF:000001">
    <property type="entry name" value="Fact complex subunit ssrp1"/>
    <property type="match status" value="1"/>
</dbReference>
<comment type="similarity">
    <text evidence="3">Belongs to the SSRP1 family.</text>
</comment>
<dbReference type="SUPFAM" id="SSF47095">
    <property type="entry name" value="HMG-box"/>
    <property type="match status" value="2"/>
</dbReference>
<dbReference type="Gene3D" id="1.10.30.10">
    <property type="entry name" value="High mobility group box domain"/>
    <property type="match status" value="2"/>
</dbReference>
<feature type="compositionally biased region" description="Acidic residues" evidence="13">
    <location>
        <begin position="693"/>
        <end position="707"/>
    </location>
</feature>
<dbReference type="InterPro" id="IPR011993">
    <property type="entry name" value="PH-like_dom_sf"/>
</dbReference>
<feature type="region of interest" description="Disordered" evidence="13">
    <location>
        <begin position="494"/>
        <end position="626"/>
    </location>
</feature>
<dbReference type="Pfam" id="PF08512">
    <property type="entry name" value="Rttp106-like_middle"/>
    <property type="match status" value="1"/>
</dbReference>
<dbReference type="CDD" id="cd01390">
    <property type="entry name" value="HMG-box_NHP6-like"/>
    <property type="match status" value="1"/>
</dbReference>
<keyword evidence="6" id="KW-0227">DNA damage</keyword>
<feature type="compositionally biased region" description="Acidic residues" evidence="13">
    <location>
        <begin position="542"/>
        <end position="559"/>
    </location>
</feature>
<evidence type="ECO:0000256" key="9">
    <source>
        <dbReference type="ARBA" id="ARBA00023163"/>
    </source>
</evidence>
<dbReference type="PANTHER" id="PTHR45849">
    <property type="entry name" value="FACT COMPLEX SUBUNIT SSRP1"/>
    <property type="match status" value="1"/>
</dbReference>
<dbReference type="InterPro" id="IPR000969">
    <property type="entry name" value="SSRP1/POB3"/>
</dbReference>
<keyword evidence="10" id="KW-0234">DNA repair</keyword>
<dbReference type="PROSITE" id="PS50118">
    <property type="entry name" value="HMG_BOX_2"/>
    <property type="match status" value="2"/>
</dbReference>
<evidence type="ECO:0000256" key="6">
    <source>
        <dbReference type="ARBA" id="ARBA00022763"/>
    </source>
</evidence>
<name>A0ABD3Q088_9STRA</name>
<keyword evidence="8 12" id="KW-0238">DNA-binding</keyword>
<evidence type="ECO:0000256" key="7">
    <source>
        <dbReference type="ARBA" id="ARBA00023015"/>
    </source>
</evidence>
<feature type="compositionally biased region" description="Basic residues" evidence="13">
    <location>
        <begin position="712"/>
        <end position="723"/>
    </location>
</feature>
<dbReference type="Pfam" id="PF00505">
    <property type="entry name" value="HMG_box"/>
    <property type="match status" value="2"/>
</dbReference>
<comment type="subcellular location">
    <subcellularLocation>
        <location evidence="2">Chromosome</location>
    </subcellularLocation>
    <subcellularLocation>
        <location evidence="1">Nucleus</location>
    </subcellularLocation>
</comment>
<evidence type="ECO:0000259" key="14">
    <source>
        <dbReference type="PROSITE" id="PS50118"/>
    </source>
</evidence>
<feature type="compositionally biased region" description="Acidic residues" evidence="13">
    <location>
        <begin position="826"/>
        <end position="849"/>
    </location>
</feature>
<feature type="domain" description="HMG box" evidence="14">
    <location>
        <begin position="622"/>
        <end position="690"/>
    </location>
</feature>
<dbReference type="Pfam" id="PF21103">
    <property type="entry name" value="PH1_SSRP1-like"/>
    <property type="match status" value="1"/>
</dbReference>
<keyword evidence="11 12" id="KW-0539">Nucleus</keyword>
<dbReference type="FunFam" id="2.30.29.30:FF:000098">
    <property type="entry name" value="Fact complex subunit ssrp1"/>
    <property type="match status" value="1"/>
</dbReference>
<evidence type="ECO:0000256" key="5">
    <source>
        <dbReference type="ARBA" id="ARBA00022705"/>
    </source>
</evidence>
<dbReference type="CDD" id="cd13231">
    <property type="entry name" value="PH2_SSRP1-like"/>
    <property type="match status" value="1"/>
</dbReference>
<feature type="compositionally biased region" description="Basic and acidic residues" evidence="13">
    <location>
        <begin position="663"/>
        <end position="687"/>
    </location>
</feature>
<evidence type="ECO:0000313" key="16">
    <source>
        <dbReference type="Proteomes" id="UP001530315"/>
    </source>
</evidence>
<sequence>MADKERARVWKHIGLYGHAVGTFAADPTGITWKSAAGNYDAGDVETRRSLPKSSISGALWTVFGKSGHLRVLTKGEDAAAASKDGAPKLPSAMRFDGFPPSDYDALSEAFSSLYGVTCKRHPMSAAGESWGNTDISNKHLVFRQCRLDKNEGDEGEEEGEEFEPRDGDEILSLDLAEVSQCVLPGNNRNEIEMQFLESDTVEAGTDQLVAIRFYVPPDADADPTDRDAPTSAEVLQSHIMNVASVKRTSGAVIAEFDEGKGTFLTPRGRYAIELYDAFLRMRGAKYDYKIRYDDISRLFLLPRQDDMHMAFVIALDKPIRQGQQRYNMLVMQCTKEHSELVINLDDATLQKEYNGDIQSHMDGSFSNLVAKTFKVITRKKVFIPGKFANANQQACVKCALRANEGHLYPLEKQFIFIHKPAVLIRFDEIESVEFQRYAGGQGSTRNFDLSVTLHSTPGDSVATREYTFSGIDKTNYAALYSFLSGKKIRIANHEGAGADDQQGPGIDASDRGGEEMEDDGEESSEDEDYDQEGGSDGSGGGSDDDDDEDEDEDEDDDDLGSVASDDSDLKQHRKTAAKKKEGGGKSPTKKRKESSSSTSPPEKKKAAVANKKTKKKKDPNAPKSAKSAFMFFSGAKRSEIKEAHPEASFGEMGKLVGAAWKELSDGDKAEWEEKAKQDKVRYKKEMENYSAPSDDDDSDEDSGDDDSDNAKAKKKKPKAKRAKKDPNAPKQPMNAYMLYSNSVRAKIREENPGISVGDVAKEIGSRYKTISAEEKAGWQSKADAAKEVYKKEMARYNLTKPVAVVKKKPDAKLEGKKKKPAPTPESSEESDGSESESDDSDDSDDSDSE</sequence>
<dbReference type="PANTHER" id="PTHR45849:SF1">
    <property type="entry name" value="FACT COMPLEX SUBUNIT SSRP1"/>
    <property type="match status" value="1"/>
</dbReference>
<dbReference type="InterPro" id="IPR050454">
    <property type="entry name" value="RTT106/SSRP1_HistChap/FACT"/>
</dbReference>
<feature type="compositionally biased region" description="Acidic residues" evidence="13">
    <location>
        <begin position="515"/>
        <end position="533"/>
    </location>
</feature>
<dbReference type="GO" id="GO:0006281">
    <property type="term" value="P:DNA repair"/>
    <property type="evidence" value="ECO:0007669"/>
    <property type="project" value="UniProtKB-KW"/>
</dbReference>
<keyword evidence="4" id="KW-0158">Chromosome</keyword>
<evidence type="ECO:0000256" key="2">
    <source>
        <dbReference type="ARBA" id="ARBA00004286"/>
    </source>
</evidence>
<dbReference type="CDD" id="cd13230">
    <property type="entry name" value="PH1_SSRP1-like"/>
    <property type="match status" value="1"/>
</dbReference>
<dbReference type="GO" id="GO:0005634">
    <property type="term" value="C:nucleus"/>
    <property type="evidence" value="ECO:0007669"/>
    <property type="project" value="UniProtKB-SubCell"/>
</dbReference>
<dbReference type="GO" id="GO:0005694">
    <property type="term" value="C:chromosome"/>
    <property type="evidence" value="ECO:0007669"/>
    <property type="project" value="UniProtKB-SubCell"/>
</dbReference>
<dbReference type="PRINTS" id="PR00887">
    <property type="entry name" value="SSRCOGNITION"/>
</dbReference>
<keyword evidence="16" id="KW-1185">Reference proteome</keyword>
<dbReference type="SUPFAM" id="SSF50729">
    <property type="entry name" value="PH domain-like"/>
    <property type="match status" value="1"/>
</dbReference>
<evidence type="ECO:0000256" key="1">
    <source>
        <dbReference type="ARBA" id="ARBA00004123"/>
    </source>
</evidence>
<dbReference type="Gene3D" id="2.30.29.30">
    <property type="entry name" value="Pleckstrin-homology domain (PH domain)/Phosphotyrosine-binding domain (PTB)"/>
    <property type="match status" value="2"/>
</dbReference>
<dbReference type="GO" id="GO:0003677">
    <property type="term" value="F:DNA binding"/>
    <property type="evidence" value="ECO:0007669"/>
    <property type="project" value="UniProtKB-UniRule"/>
</dbReference>
<evidence type="ECO:0000313" key="15">
    <source>
        <dbReference type="EMBL" id="KAL3792936.1"/>
    </source>
</evidence>
<feature type="DNA-binding region" description="HMG box" evidence="12">
    <location>
        <begin position="729"/>
        <end position="797"/>
    </location>
</feature>
<feature type="domain" description="HMG box" evidence="14">
    <location>
        <begin position="729"/>
        <end position="797"/>
    </location>
</feature>
<proteinExistence type="inferred from homology"/>
<gene>
    <name evidence="15" type="ORF">ACHAW5_006843</name>
</gene>
<organism evidence="15 16">
    <name type="scientific">Stephanodiscus triporus</name>
    <dbReference type="NCBI Taxonomy" id="2934178"/>
    <lineage>
        <taxon>Eukaryota</taxon>
        <taxon>Sar</taxon>
        <taxon>Stramenopiles</taxon>
        <taxon>Ochrophyta</taxon>
        <taxon>Bacillariophyta</taxon>
        <taxon>Coscinodiscophyceae</taxon>
        <taxon>Thalassiosirophycidae</taxon>
        <taxon>Stephanodiscales</taxon>
        <taxon>Stephanodiscaceae</taxon>
        <taxon>Stephanodiscus</taxon>
    </lineage>
</organism>
<dbReference type="InterPro" id="IPR035417">
    <property type="entry name" value="SSRP1/POB3_N"/>
</dbReference>
<accession>A0ABD3Q088</accession>
<evidence type="ECO:0000256" key="3">
    <source>
        <dbReference type="ARBA" id="ARBA00010060"/>
    </source>
</evidence>
<dbReference type="InterPro" id="IPR038167">
    <property type="entry name" value="SSRP1_sf"/>
</dbReference>
<dbReference type="SMART" id="SM00398">
    <property type="entry name" value="HMG"/>
    <property type="match status" value="2"/>
</dbReference>
<dbReference type="GO" id="GO:0006260">
    <property type="term" value="P:DNA replication"/>
    <property type="evidence" value="ECO:0007669"/>
    <property type="project" value="UniProtKB-KW"/>
</dbReference>
<evidence type="ECO:0000256" key="4">
    <source>
        <dbReference type="ARBA" id="ARBA00022454"/>
    </source>
</evidence>
<dbReference type="SMART" id="SM01287">
    <property type="entry name" value="Rtt106"/>
    <property type="match status" value="1"/>
</dbReference>
<dbReference type="Gene3D" id="2.30.29.220">
    <property type="entry name" value="Structure-specific recognition protein (SSRP1)"/>
    <property type="match status" value="1"/>
</dbReference>
<dbReference type="FunFam" id="1.10.30.10:FF:000016">
    <property type="entry name" value="FACT complex subunit SSRP1"/>
    <property type="match status" value="1"/>
</dbReference>
<dbReference type="Pfam" id="PF03531">
    <property type="entry name" value="SSrecog"/>
    <property type="match status" value="1"/>
</dbReference>
<reference evidence="15 16" key="1">
    <citation type="submission" date="2024-10" db="EMBL/GenBank/DDBJ databases">
        <title>Updated reference genomes for cyclostephanoid diatoms.</title>
        <authorList>
            <person name="Roberts W.R."/>
            <person name="Alverson A.J."/>
        </authorList>
    </citation>
    <scope>NUCLEOTIDE SEQUENCE [LARGE SCALE GENOMIC DNA]</scope>
    <source>
        <strain evidence="15 16">AJA276-08</strain>
    </source>
</reference>
<evidence type="ECO:0000256" key="12">
    <source>
        <dbReference type="PROSITE-ProRule" id="PRU00267"/>
    </source>
</evidence>
<dbReference type="InterPro" id="IPR013719">
    <property type="entry name" value="RTT106/SPT16-like_middle_dom"/>
</dbReference>
<dbReference type="Gene3D" id="2.30.29.150">
    <property type="match status" value="1"/>
</dbReference>
<dbReference type="InterPro" id="IPR036910">
    <property type="entry name" value="HMG_box_dom_sf"/>
</dbReference>
<feature type="region of interest" description="Disordered" evidence="13">
    <location>
        <begin position="798"/>
        <end position="849"/>
    </location>
</feature>